<dbReference type="PANTHER" id="PTHR47338">
    <property type="entry name" value="ZN(II)2CYS6 TRANSCRIPTION FACTOR (EUROFUNG)-RELATED"/>
    <property type="match status" value="1"/>
</dbReference>
<evidence type="ECO:0000256" key="6">
    <source>
        <dbReference type="SAM" id="MobiDB-lite"/>
    </source>
</evidence>
<proteinExistence type="predicted"/>
<sequence>MARTCMACRARKMRCDGETPVCGPCSRARKPVECTYTDTTAIQRKAALLQKGAACLPCRRKKKKCDAERPYCNTCHAAGKEAECGYDEEVRENLTIALLSRNRELEERLALYEARGQRMSQPPTALIDASLDRAIHLEWPPEISSSLVTGTANDSPSISVGELSSSSSDSSPSSHSTSSLNNFARSLLSDIAPRPSQGTGLICQNTFELRSLFLNHQTQIGFYLREAKWQAVKNGDFSGLVVHRGLVHLSQLLGSLLWRIHHKTEVLVLSEAVEMQNLLNALEYPPDPATLVMMYTVLAWYHLYERKLEIGRQYLSKAVDVIMLNNLQFAMQPIDVMLSLEEPDENTKEYLTSMCQLLYMDKAAKIVLQMAPLMDATFDTQFRTLTFIQPWLSKRSVVIMRCKSIILLQDCMRLSRMRADAMLGSTSRILEHTALPPEWYTQYWETLEDVTQHVALLYPQMLQASLCADPRHGLCLKVCIIVALAAQVELHRMPGSYHAESRQKSLSAILEVITLTKGLKGDDYDMLEPILGICFTIVANALRGDHDLLLEISTQGTSGNSDSDERDKEAFSVLIDSATRLSTKLPYVENALRTLHDIASNITSNTTPNK</sequence>
<dbReference type="PROSITE" id="PS50048">
    <property type="entry name" value="ZN2_CY6_FUNGAL_2"/>
    <property type="match status" value="2"/>
</dbReference>
<protein>
    <recommendedName>
        <fullName evidence="7">Zn(2)-C6 fungal-type domain-containing protein</fullName>
    </recommendedName>
</protein>
<feature type="domain" description="Zn(2)-C6 fungal-type" evidence="7">
    <location>
        <begin position="54"/>
        <end position="86"/>
    </location>
</feature>
<feature type="region of interest" description="Disordered" evidence="6">
    <location>
        <begin position="158"/>
        <end position="177"/>
    </location>
</feature>
<keyword evidence="2" id="KW-0479">Metal-binding</keyword>
<dbReference type="Pfam" id="PF00172">
    <property type="entry name" value="Zn_clus"/>
    <property type="match status" value="2"/>
</dbReference>
<reference evidence="8 9" key="1">
    <citation type="journal article" date="2014" name="PLoS Genet.">
        <title>Analysis of the Phlebiopsis gigantea genome, transcriptome and secretome provides insight into its pioneer colonization strategies of wood.</title>
        <authorList>
            <person name="Hori C."/>
            <person name="Ishida T."/>
            <person name="Igarashi K."/>
            <person name="Samejima M."/>
            <person name="Suzuki H."/>
            <person name="Master E."/>
            <person name="Ferreira P."/>
            <person name="Ruiz-Duenas F.J."/>
            <person name="Held B."/>
            <person name="Canessa P."/>
            <person name="Larrondo L.F."/>
            <person name="Schmoll M."/>
            <person name="Druzhinina I.S."/>
            <person name="Kubicek C.P."/>
            <person name="Gaskell J.A."/>
            <person name="Kersten P."/>
            <person name="St John F."/>
            <person name="Glasner J."/>
            <person name="Sabat G."/>
            <person name="Splinter BonDurant S."/>
            <person name="Syed K."/>
            <person name="Yadav J."/>
            <person name="Mgbeahuruike A.C."/>
            <person name="Kovalchuk A."/>
            <person name="Asiegbu F.O."/>
            <person name="Lackner G."/>
            <person name="Hoffmeister D."/>
            <person name="Rencoret J."/>
            <person name="Gutierrez A."/>
            <person name="Sun H."/>
            <person name="Lindquist E."/>
            <person name="Barry K."/>
            <person name="Riley R."/>
            <person name="Grigoriev I.V."/>
            <person name="Henrissat B."/>
            <person name="Kues U."/>
            <person name="Berka R.M."/>
            <person name="Martinez A.T."/>
            <person name="Covert S.F."/>
            <person name="Blanchette R.A."/>
            <person name="Cullen D."/>
        </authorList>
    </citation>
    <scope>NUCLEOTIDE SEQUENCE [LARGE SCALE GENOMIC DNA]</scope>
    <source>
        <strain evidence="8 9">11061_1 CR5-6</strain>
    </source>
</reference>
<evidence type="ECO:0000259" key="7">
    <source>
        <dbReference type="PROSITE" id="PS50048"/>
    </source>
</evidence>
<dbReference type="GO" id="GO:0005634">
    <property type="term" value="C:nucleus"/>
    <property type="evidence" value="ECO:0007669"/>
    <property type="project" value="UniProtKB-SubCell"/>
</dbReference>
<dbReference type="CDD" id="cd00067">
    <property type="entry name" value="GAL4"/>
    <property type="match status" value="2"/>
</dbReference>
<dbReference type="InterPro" id="IPR050815">
    <property type="entry name" value="TF_fung"/>
</dbReference>
<keyword evidence="4" id="KW-0804">Transcription</keyword>
<feature type="domain" description="Zn(2)-C6 fungal-type" evidence="7">
    <location>
        <begin position="4"/>
        <end position="36"/>
    </location>
</feature>
<dbReference type="Gene3D" id="4.10.240.10">
    <property type="entry name" value="Zn(2)-C6 fungal-type DNA-binding domain"/>
    <property type="match status" value="2"/>
</dbReference>
<evidence type="ECO:0000256" key="2">
    <source>
        <dbReference type="ARBA" id="ARBA00022723"/>
    </source>
</evidence>
<dbReference type="GO" id="GO:0000981">
    <property type="term" value="F:DNA-binding transcription factor activity, RNA polymerase II-specific"/>
    <property type="evidence" value="ECO:0007669"/>
    <property type="project" value="InterPro"/>
</dbReference>
<evidence type="ECO:0000256" key="5">
    <source>
        <dbReference type="ARBA" id="ARBA00023242"/>
    </source>
</evidence>
<dbReference type="OrthoDB" id="2017365at2759"/>
<dbReference type="PANTHER" id="PTHR47338:SF29">
    <property type="entry name" value="ZN(2)-C6 FUNGAL-TYPE DOMAIN-CONTAINING PROTEIN"/>
    <property type="match status" value="1"/>
</dbReference>
<keyword evidence="9" id="KW-1185">Reference proteome</keyword>
<dbReference type="HOGENOM" id="CLU_033746_0_0_1"/>
<evidence type="ECO:0000256" key="3">
    <source>
        <dbReference type="ARBA" id="ARBA00023015"/>
    </source>
</evidence>
<evidence type="ECO:0000313" key="8">
    <source>
        <dbReference type="EMBL" id="KIP09139.1"/>
    </source>
</evidence>
<evidence type="ECO:0000313" key="9">
    <source>
        <dbReference type="Proteomes" id="UP000053257"/>
    </source>
</evidence>
<keyword evidence="5" id="KW-0539">Nucleus</keyword>
<dbReference type="Proteomes" id="UP000053257">
    <property type="component" value="Unassembled WGS sequence"/>
</dbReference>
<name>A0A0C3NUX4_PHLG1</name>
<dbReference type="EMBL" id="KN840470">
    <property type="protein sequence ID" value="KIP09139.1"/>
    <property type="molecule type" value="Genomic_DNA"/>
</dbReference>
<dbReference type="PROSITE" id="PS00463">
    <property type="entry name" value="ZN2_CY6_FUNGAL_1"/>
    <property type="match status" value="2"/>
</dbReference>
<dbReference type="InterPro" id="IPR036864">
    <property type="entry name" value="Zn2-C6_fun-type_DNA-bd_sf"/>
</dbReference>
<accession>A0A0C3NUX4</accession>
<dbReference type="AlphaFoldDB" id="A0A0C3NUX4"/>
<gene>
    <name evidence="8" type="ORF">PHLGIDRAFT_347915</name>
</gene>
<comment type="subcellular location">
    <subcellularLocation>
        <location evidence="1">Nucleus</location>
    </subcellularLocation>
</comment>
<evidence type="ECO:0000256" key="1">
    <source>
        <dbReference type="ARBA" id="ARBA00004123"/>
    </source>
</evidence>
<dbReference type="GO" id="GO:0008270">
    <property type="term" value="F:zinc ion binding"/>
    <property type="evidence" value="ECO:0007669"/>
    <property type="project" value="InterPro"/>
</dbReference>
<keyword evidence="3" id="KW-0805">Transcription regulation</keyword>
<organism evidence="8 9">
    <name type="scientific">Phlebiopsis gigantea (strain 11061_1 CR5-6)</name>
    <name type="common">White-rot fungus</name>
    <name type="synonym">Peniophora gigantea</name>
    <dbReference type="NCBI Taxonomy" id="745531"/>
    <lineage>
        <taxon>Eukaryota</taxon>
        <taxon>Fungi</taxon>
        <taxon>Dikarya</taxon>
        <taxon>Basidiomycota</taxon>
        <taxon>Agaricomycotina</taxon>
        <taxon>Agaricomycetes</taxon>
        <taxon>Polyporales</taxon>
        <taxon>Phanerochaetaceae</taxon>
        <taxon>Phlebiopsis</taxon>
    </lineage>
</organism>
<dbReference type="InterPro" id="IPR001138">
    <property type="entry name" value="Zn2Cys6_DnaBD"/>
</dbReference>
<dbReference type="SUPFAM" id="SSF57701">
    <property type="entry name" value="Zn2/Cys6 DNA-binding domain"/>
    <property type="match status" value="2"/>
</dbReference>
<dbReference type="SMART" id="SM00066">
    <property type="entry name" value="GAL4"/>
    <property type="match status" value="2"/>
</dbReference>
<evidence type="ECO:0000256" key="4">
    <source>
        <dbReference type="ARBA" id="ARBA00023163"/>
    </source>
</evidence>